<evidence type="ECO:0000313" key="1">
    <source>
        <dbReference type="EMBL" id="KRR17066.1"/>
    </source>
</evidence>
<proteinExistence type="predicted"/>
<gene>
    <name evidence="1" type="ORF">CQ13_12830</name>
</gene>
<protein>
    <submittedName>
        <fullName evidence="1">Uracil phosphoribosyltransferase</fullName>
    </submittedName>
</protein>
<dbReference type="Pfam" id="PF07958">
    <property type="entry name" value="DUF1688"/>
    <property type="match status" value="1"/>
</dbReference>
<keyword evidence="1" id="KW-0328">Glycosyltransferase</keyword>
<comment type="caution">
    <text evidence="1">The sequence shown here is derived from an EMBL/GenBank/DDBJ whole genome shotgun (WGS) entry which is preliminary data.</text>
</comment>
<dbReference type="GO" id="GO:0016757">
    <property type="term" value="F:glycosyltransferase activity"/>
    <property type="evidence" value="ECO:0007669"/>
    <property type="project" value="UniProtKB-KW"/>
</dbReference>
<dbReference type="InterPro" id="IPR012469">
    <property type="entry name" value="DUF1688"/>
</dbReference>
<sequence length="412" mass="44702">MTADATADGLSLLSAEAVRSRAHRMLEIGLSDQLQHFQVDLDRLDEAVDLVLATTRKAYPTFNVPFHSRWRHFVVGGIDRWAALADAKNWRDRKERARAEFDLAMISVLLDAGAGPSWRYRDPLTGASIGRSEGLALASLDMFARGVFSAKADEPLRVDAARLERLTVADLQTGFQIADDNPLVGLEGRISLLRRLGQVASASPQIFARHDTARPGGLFDHLAGAADAGAIAASTILSELLRQLGPIWPSRITLGGISLGDCWRHPALKTEDATSELVPLHKLSQWLSYSLIEPIQRAGLQVTDIDGLTGLAEYRNGGLFVDAGVLVLRDRVDAQREHDVASLLVVEWRALTVALLDRLADLLRQRVGLDAVSLPLAKILEGGTWAAGRALAFARRPDGSPPVKVSSDGTVF</sequence>
<accession>A0A0R3MBB0</accession>
<reference evidence="1 2" key="1">
    <citation type="submission" date="2014-03" db="EMBL/GenBank/DDBJ databases">
        <title>Bradyrhizobium valentinum sp. nov., isolated from effective nodules of Lupinus mariae-josephae, a lupine endemic of basic-lime soils in Eastern Spain.</title>
        <authorList>
            <person name="Duran D."/>
            <person name="Rey L."/>
            <person name="Navarro A."/>
            <person name="Busquets A."/>
            <person name="Imperial J."/>
            <person name="Ruiz-Argueso T."/>
        </authorList>
    </citation>
    <scope>NUCLEOTIDE SEQUENCE [LARGE SCALE GENOMIC DNA]</scope>
    <source>
        <strain evidence="1 2">Ro19</strain>
    </source>
</reference>
<dbReference type="PANTHER" id="PTHR31687:SF3">
    <property type="entry name" value="PROTEIN URG3"/>
    <property type="match status" value="1"/>
</dbReference>
<keyword evidence="2" id="KW-1185">Reference proteome</keyword>
<evidence type="ECO:0000313" key="2">
    <source>
        <dbReference type="Proteomes" id="UP000052023"/>
    </source>
</evidence>
<dbReference type="EMBL" id="LLYA01000214">
    <property type="protein sequence ID" value="KRR17066.1"/>
    <property type="molecule type" value="Genomic_DNA"/>
</dbReference>
<name>A0A0R3MBB0_9BRAD</name>
<dbReference type="AlphaFoldDB" id="A0A0R3MBB0"/>
<organism evidence="1 2">
    <name type="scientific">Bradyrhizobium retamae</name>
    <dbReference type="NCBI Taxonomy" id="1300035"/>
    <lineage>
        <taxon>Bacteria</taxon>
        <taxon>Pseudomonadati</taxon>
        <taxon>Pseudomonadota</taxon>
        <taxon>Alphaproteobacteria</taxon>
        <taxon>Hyphomicrobiales</taxon>
        <taxon>Nitrobacteraceae</taxon>
        <taxon>Bradyrhizobium</taxon>
    </lineage>
</organism>
<dbReference type="Proteomes" id="UP000052023">
    <property type="component" value="Unassembled WGS sequence"/>
</dbReference>
<keyword evidence="1" id="KW-0808">Transferase</keyword>
<dbReference type="PANTHER" id="PTHR31687">
    <property type="match status" value="1"/>
</dbReference>
<dbReference type="RefSeq" id="WP_057847856.1">
    <property type="nucleotide sequence ID" value="NZ_LLYA01000214.1"/>
</dbReference>